<comment type="similarity">
    <text evidence="1">Belongs to the peptidase M32 family.</text>
</comment>
<feature type="active site" description="Proton donor/acceptor" evidence="3">
    <location>
        <position position="267"/>
    </location>
</feature>
<dbReference type="Proteomes" id="UP000034107">
    <property type="component" value="Unassembled WGS sequence"/>
</dbReference>
<protein>
    <recommendedName>
        <fullName evidence="1">Metal-dependent carboxypeptidase</fullName>
        <ecNumber evidence="1">3.4.17.19</ecNumber>
    </recommendedName>
</protein>
<dbReference type="GO" id="GO:0004181">
    <property type="term" value="F:metallocarboxypeptidase activity"/>
    <property type="evidence" value="ECO:0007669"/>
    <property type="project" value="UniProtKB-UniRule"/>
</dbReference>
<dbReference type="PANTHER" id="PTHR34217:SF1">
    <property type="entry name" value="CARBOXYPEPTIDASE 1"/>
    <property type="match status" value="1"/>
</dbReference>
<evidence type="ECO:0000256" key="3">
    <source>
        <dbReference type="PIRSR" id="PIRSR006615-2"/>
    </source>
</evidence>
<feature type="binding site" evidence="2">
    <location>
        <position position="266"/>
    </location>
    <ligand>
        <name>Zn(2+)</name>
        <dbReference type="ChEBI" id="CHEBI:29105"/>
        <note>catalytic</note>
    </ligand>
</feature>
<dbReference type="PROSITE" id="PS52034">
    <property type="entry name" value="PEPTIDASE_M32"/>
    <property type="match status" value="1"/>
</dbReference>
<dbReference type="PRINTS" id="PR00998">
    <property type="entry name" value="CRBOXYPTASET"/>
</dbReference>
<organism evidence="4 5">
    <name type="scientific">Candidatus Nomurabacteria bacterium GW2011_GWA1_46_11</name>
    <dbReference type="NCBI Taxonomy" id="1618732"/>
    <lineage>
        <taxon>Bacteria</taxon>
        <taxon>Candidatus Nomuraibacteriota</taxon>
    </lineage>
</organism>
<evidence type="ECO:0000313" key="5">
    <source>
        <dbReference type="Proteomes" id="UP000034107"/>
    </source>
</evidence>
<dbReference type="Gene3D" id="1.10.1370.30">
    <property type="match status" value="1"/>
</dbReference>
<evidence type="ECO:0000313" key="4">
    <source>
        <dbReference type="EMBL" id="KKU21682.1"/>
    </source>
</evidence>
<gene>
    <name evidence="4" type="ORF">UX31_C0015G0008</name>
</gene>
<dbReference type="EMBL" id="LCLS01000015">
    <property type="protein sequence ID" value="KKU21682.1"/>
    <property type="molecule type" value="Genomic_DNA"/>
</dbReference>
<keyword evidence="1" id="KW-0482">Metalloprotease</keyword>
<dbReference type="InterPro" id="IPR001333">
    <property type="entry name" value="Peptidase_M32_Taq"/>
</dbReference>
<dbReference type="PANTHER" id="PTHR34217">
    <property type="entry name" value="METAL-DEPENDENT CARBOXYPEPTIDASE"/>
    <property type="match status" value="1"/>
</dbReference>
<evidence type="ECO:0000256" key="1">
    <source>
        <dbReference type="PIRNR" id="PIRNR006615"/>
    </source>
</evidence>
<dbReference type="EC" id="3.4.17.19" evidence="1"/>
<keyword evidence="1 4" id="KW-0121">Carboxypeptidase</keyword>
<proteinExistence type="inferred from homology"/>
<sequence length="502" mass="57137">MFSNSKPIQDLLALSAELTHLEGAAEVLAWDQETYMPPKGGSTRAFQLSTLSGIYHEKLTQGKVGLLLQKAKKAAKTSHDKALVRRLEKEYQKATKLPKALVKEITEMQSRATQSWRKAKEKSDFSLFEKDLEKLLSLQLKAAKLLQKKSQTLYDVFLDDFEPDMTETEVQKIFDHLKPKLVALAAKLTKTTRDAPKILEGKTFPIAGQKEFGQEVMKRMGFDFEAGRQDLSAHPFTCYFGSVGDVRITTHEDEKDFQNPLFATVHESGHALYYQGNHQSLIHSHVYGSASLGMSESQSRFWENTIARSLPFWQYHYPLFQAHFPDQVGMVSLSDFVKAVNTVRPSFIRTEADEVTYGLHIILRFDIERELLSGKIKVKDLPKAWNAKMSSMLGINPGSDREGVLQDIHWSHGSFGYFPTYLLGNLIAAQLWFTLKKEMPTAEKDIAAGKLLPIRHWLKEKIHQQGKLYTTPELVKKVTGEPLNPDYFIKYLEEKFAALYSQ</sequence>
<dbReference type="PATRIC" id="fig|1618732.3.peg.601"/>
<dbReference type="PIRSF" id="PIRSF006615">
    <property type="entry name" value="Zn_crbxpep_Taq"/>
    <property type="match status" value="1"/>
</dbReference>
<reference evidence="4 5" key="1">
    <citation type="journal article" date="2015" name="Nature">
        <title>rRNA introns, odd ribosomes, and small enigmatic genomes across a large radiation of phyla.</title>
        <authorList>
            <person name="Brown C.T."/>
            <person name="Hug L.A."/>
            <person name="Thomas B.C."/>
            <person name="Sharon I."/>
            <person name="Castelle C.J."/>
            <person name="Singh A."/>
            <person name="Wilkins M.J."/>
            <person name="Williams K.H."/>
            <person name="Banfield J.F."/>
        </authorList>
    </citation>
    <scope>NUCLEOTIDE SEQUENCE [LARGE SCALE GENOMIC DNA]</scope>
</reference>
<comment type="function">
    <text evidence="1">Broad specificity carboxypetidase that releases amino acids sequentially from the C-terminus, including neutral, aromatic, polar and basic residues.</text>
</comment>
<dbReference type="CDD" id="cd06460">
    <property type="entry name" value="M32_Taq"/>
    <property type="match status" value="1"/>
</dbReference>
<dbReference type="GO" id="GO:0006508">
    <property type="term" value="P:proteolysis"/>
    <property type="evidence" value="ECO:0007669"/>
    <property type="project" value="UniProtKB-UniRule"/>
</dbReference>
<dbReference type="SUPFAM" id="SSF55486">
    <property type="entry name" value="Metalloproteases ('zincins'), catalytic domain"/>
    <property type="match status" value="1"/>
</dbReference>
<feature type="binding site" evidence="2">
    <location>
        <position position="296"/>
    </location>
    <ligand>
        <name>Zn(2+)</name>
        <dbReference type="ChEBI" id="CHEBI:29105"/>
        <note>catalytic</note>
    </ligand>
</feature>
<name>A0A0G1NMX7_9BACT</name>
<dbReference type="AlphaFoldDB" id="A0A0G1NMX7"/>
<keyword evidence="2" id="KW-0862">Zinc</keyword>
<dbReference type="Pfam" id="PF02074">
    <property type="entry name" value="Peptidase_M32"/>
    <property type="match status" value="1"/>
</dbReference>
<dbReference type="GO" id="GO:0046872">
    <property type="term" value="F:metal ion binding"/>
    <property type="evidence" value="ECO:0007669"/>
    <property type="project" value="UniProtKB-KW"/>
</dbReference>
<accession>A0A0G1NMX7</accession>
<evidence type="ECO:0000256" key="2">
    <source>
        <dbReference type="PIRSR" id="PIRSR006615-1"/>
    </source>
</evidence>
<comment type="catalytic activity">
    <reaction evidence="1">
        <text>Release of a C-terminal amino acid with broad specificity, except for -Pro.</text>
        <dbReference type="EC" id="3.4.17.19"/>
    </reaction>
</comment>
<keyword evidence="1" id="KW-0378">Hydrolase</keyword>
<keyword evidence="1" id="KW-0645">Protease</keyword>
<comment type="cofactor">
    <cofactor evidence="2">
        <name>Zn(2+)</name>
        <dbReference type="ChEBI" id="CHEBI:29105"/>
    </cofactor>
    <text evidence="2">Binds 1 zinc ion per subunit.</text>
</comment>
<comment type="caution">
    <text evidence="4">The sequence shown here is derived from an EMBL/GenBank/DDBJ whole genome shotgun (WGS) entry which is preliminary data.</text>
</comment>
<feature type="binding site" evidence="2">
    <location>
        <position position="270"/>
    </location>
    <ligand>
        <name>Zn(2+)</name>
        <dbReference type="ChEBI" id="CHEBI:29105"/>
        <note>catalytic</note>
    </ligand>
</feature>
<keyword evidence="1 2" id="KW-0479">Metal-binding</keyword>